<dbReference type="GO" id="GO:0051723">
    <property type="term" value="F:protein methylesterase activity"/>
    <property type="evidence" value="ECO:0007669"/>
    <property type="project" value="UniProtKB-EC"/>
</dbReference>
<dbReference type="PANTHER" id="PTHR14189:SF0">
    <property type="entry name" value="PROTEIN PHOSPHATASE METHYLESTERASE 1"/>
    <property type="match status" value="1"/>
</dbReference>
<keyword evidence="2 5" id="KW-0719">Serine esterase</keyword>
<evidence type="ECO:0000256" key="4">
    <source>
        <dbReference type="ARBA" id="ARBA00049203"/>
    </source>
</evidence>
<feature type="active site" evidence="6">
    <location>
        <position position="128"/>
    </location>
</feature>
<reference evidence="9 10" key="1">
    <citation type="submission" date="2019-07" db="EMBL/GenBank/DDBJ databases">
        <title>Draft genome assembly of a fouling barnacle, Amphibalanus amphitrite (Darwin, 1854): The first reference genome for Thecostraca.</title>
        <authorList>
            <person name="Kim W."/>
        </authorList>
    </citation>
    <scope>NUCLEOTIDE SEQUENCE [LARGE SCALE GENOMIC DNA]</scope>
    <source>
        <strain evidence="9">SNU_AA5</strain>
        <tissue evidence="9">Soma without cirri and trophi</tissue>
    </source>
</reference>
<feature type="compositionally biased region" description="Acidic residues" evidence="7">
    <location>
        <begin position="244"/>
        <end position="260"/>
    </location>
</feature>
<evidence type="ECO:0000256" key="5">
    <source>
        <dbReference type="PIRNR" id="PIRNR022950"/>
    </source>
</evidence>
<dbReference type="Pfam" id="PF12697">
    <property type="entry name" value="Abhydrolase_6"/>
    <property type="match status" value="1"/>
</dbReference>
<keyword evidence="3 5" id="KW-0378">Hydrolase</keyword>
<dbReference type="EC" id="3.1.1.-" evidence="5"/>
<keyword evidence="10" id="KW-1185">Reference proteome</keyword>
<dbReference type="OrthoDB" id="194865at2759"/>
<dbReference type="AlphaFoldDB" id="A0A6A4WXA6"/>
<dbReference type="EMBL" id="VIIS01000613">
    <property type="protein sequence ID" value="KAF0307052.1"/>
    <property type="molecule type" value="Genomic_DNA"/>
</dbReference>
<evidence type="ECO:0000313" key="10">
    <source>
        <dbReference type="Proteomes" id="UP000440578"/>
    </source>
</evidence>
<evidence type="ECO:0000313" key="9">
    <source>
        <dbReference type="EMBL" id="KAF0307052.1"/>
    </source>
</evidence>
<feature type="domain" description="AB hydrolase-1" evidence="8">
    <location>
        <begin position="51"/>
        <end position="353"/>
    </location>
</feature>
<evidence type="ECO:0000259" key="8">
    <source>
        <dbReference type="Pfam" id="PF12697"/>
    </source>
</evidence>
<comment type="catalytic activity">
    <reaction evidence="4">
        <text>[phosphatase 2A protein]-C-terminal L-leucine methyl ester + H2O = [phosphatase 2A protein]-C-terminal L-leucine + methanol + H(+)</text>
        <dbReference type="Rhea" id="RHEA:48548"/>
        <dbReference type="Rhea" id="RHEA-COMP:12134"/>
        <dbReference type="Rhea" id="RHEA-COMP:12135"/>
        <dbReference type="ChEBI" id="CHEBI:15377"/>
        <dbReference type="ChEBI" id="CHEBI:15378"/>
        <dbReference type="ChEBI" id="CHEBI:17790"/>
        <dbReference type="ChEBI" id="CHEBI:90516"/>
        <dbReference type="ChEBI" id="CHEBI:90517"/>
        <dbReference type="EC" id="3.1.1.89"/>
    </reaction>
</comment>
<comment type="function">
    <text evidence="5">Demethylates proteins that have been reversibly carboxymethylated.</text>
</comment>
<comment type="caution">
    <text evidence="9">The sequence shown here is derived from an EMBL/GenBank/DDBJ whole genome shotgun (WGS) entry which is preliminary data.</text>
</comment>
<feature type="active site" evidence="6">
    <location>
        <position position="153"/>
    </location>
</feature>
<name>A0A6A4WXA6_AMPAM</name>
<dbReference type="PIRSF" id="PIRSF022950">
    <property type="entry name" value="PPase_methylesterase_euk"/>
    <property type="match status" value="1"/>
</dbReference>
<protein>
    <recommendedName>
        <fullName evidence="5">Protein phosphatase methylesterase 1</fullName>
        <shortName evidence="5">PME-1</shortName>
        <ecNumber evidence="5">3.1.1.-</ecNumber>
    </recommendedName>
</protein>
<dbReference type="Proteomes" id="UP000440578">
    <property type="component" value="Unassembled WGS sequence"/>
</dbReference>
<evidence type="ECO:0000256" key="3">
    <source>
        <dbReference type="ARBA" id="ARBA00022801"/>
    </source>
</evidence>
<evidence type="ECO:0000256" key="1">
    <source>
        <dbReference type="ARBA" id="ARBA00008645"/>
    </source>
</evidence>
<evidence type="ECO:0000256" key="2">
    <source>
        <dbReference type="ARBA" id="ARBA00022487"/>
    </source>
</evidence>
<dbReference type="InterPro" id="IPR029058">
    <property type="entry name" value="AB_hydrolase_fold"/>
</dbReference>
<comment type="similarity">
    <text evidence="1 5">Belongs to the AB hydrolase superfamily.</text>
</comment>
<evidence type="ECO:0000256" key="7">
    <source>
        <dbReference type="SAM" id="MobiDB-lite"/>
    </source>
</evidence>
<sequence length="374" mass="40135">MLFDDVQGSRRQARDLTPATWQRYFASAQEVRLESGDVFHVYRAGSAGPLLVLLHGGGYSGLTWSLFTEEIMSRVECQVLAIDLRGHGETATADEHDLSMERLVSDVNGVMCALFGSDAPPTVLVGHSMGGALAVHTAHAWSAGPLVGLVVIDVVEGTALDALSAMHTFLRGRPDHFRSVQNAIEWCLKSGAVRNSESARVSVPGQLKNLRTGVPATRDIASGLASAGGGSPTAGGAHPPADTIAEEEEEGQEKDQESDEPQTVAHSPPSPTADQPVYTWRIDLASTEPHWQGWFRGLSPLFLSAPAPKVLLLAGIDRLDRELSVGQMQGKFQIQVVPRSGHVVHEDVPDRVAGIVATFLIRQRLTHALDGFQT</sequence>
<gene>
    <name evidence="9" type="primary">Ppme1_0</name>
    <name evidence="9" type="ORF">FJT64_021558</name>
</gene>
<feature type="region of interest" description="Disordered" evidence="7">
    <location>
        <begin position="221"/>
        <end position="276"/>
    </location>
</feature>
<accession>A0A6A4WXA6</accession>
<organism evidence="9 10">
    <name type="scientific">Amphibalanus amphitrite</name>
    <name type="common">Striped barnacle</name>
    <name type="synonym">Balanus amphitrite</name>
    <dbReference type="NCBI Taxonomy" id="1232801"/>
    <lineage>
        <taxon>Eukaryota</taxon>
        <taxon>Metazoa</taxon>
        <taxon>Ecdysozoa</taxon>
        <taxon>Arthropoda</taxon>
        <taxon>Crustacea</taxon>
        <taxon>Multicrustacea</taxon>
        <taxon>Cirripedia</taxon>
        <taxon>Thoracica</taxon>
        <taxon>Thoracicalcarea</taxon>
        <taxon>Balanomorpha</taxon>
        <taxon>Balanoidea</taxon>
        <taxon>Balanidae</taxon>
        <taxon>Amphibalaninae</taxon>
        <taxon>Amphibalanus</taxon>
    </lineage>
</organism>
<dbReference type="InterPro" id="IPR000073">
    <property type="entry name" value="AB_hydrolase_1"/>
</dbReference>
<dbReference type="Gene3D" id="3.40.50.1820">
    <property type="entry name" value="alpha/beta hydrolase"/>
    <property type="match status" value="1"/>
</dbReference>
<dbReference type="InterPro" id="IPR016812">
    <property type="entry name" value="PPase_methylesterase_euk"/>
</dbReference>
<evidence type="ECO:0000256" key="6">
    <source>
        <dbReference type="PIRSR" id="PIRSR022950-1"/>
    </source>
</evidence>
<feature type="active site" evidence="6">
    <location>
        <position position="342"/>
    </location>
</feature>
<dbReference type="PANTHER" id="PTHR14189">
    <property type="entry name" value="PROTEIN PHOSPHATASE METHYLESTERASE-1 RELATED"/>
    <property type="match status" value="1"/>
</dbReference>
<proteinExistence type="inferred from homology"/>
<dbReference type="SUPFAM" id="SSF53474">
    <property type="entry name" value="alpha/beta-Hydrolases"/>
    <property type="match status" value="1"/>
</dbReference>